<evidence type="ECO:0000313" key="4">
    <source>
        <dbReference type="Proteomes" id="UP000294194"/>
    </source>
</evidence>
<dbReference type="InterPro" id="IPR046231">
    <property type="entry name" value="DUF6264"/>
</dbReference>
<keyword evidence="4" id="KW-1185">Reference proteome</keyword>
<keyword evidence="2" id="KW-1133">Transmembrane helix</keyword>
<feature type="transmembrane region" description="Helical" evidence="2">
    <location>
        <begin position="109"/>
        <end position="130"/>
    </location>
</feature>
<feature type="transmembrane region" description="Helical" evidence="2">
    <location>
        <begin position="59"/>
        <end position="76"/>
    </location>
</feature>
<organism evidence="3 4">
    <name type="scientific">Glaciihabitans arcticus</name>
    <dbReference type="NCBI Taxonomy" id="2668039"/>
    <lineage>
        <taxon>Bacteria</taxon>
        <taxon>Bacillati</taxon>
        <taxon>Actinomycetota</taxon>
        <taxon>Actinomycetes</taxon>
        <taxon>Micrococcales</taxon>
        <taxon>Microbacteriaceae</taxon>
        <taxon>Glaciihabitans</taxon>
    </lineage>
</organism>
<dbReference type="RefSeq" id="WP_130981500.1">
    <property type="nucleotide sequence ID" value="NZ_SISG01000001.1"/>
</dbReference>
<reference evidence="4" key="1">
    <citation type="submission" date="2019-02" db="EMBL/GenBank/DDBJ databases">
        <title>Glaciihabitans arcticus sp. nov., a psychrotolerant bacterium isolated from polar soil.</title>
        <authorList>
            <person name="Dahal R.H."/>
        </authorList>
    </citation>
    <scope>NUCLEOTIDE SEQUENCE [LARGE SCALE GENOMIC DNA]</scope>
    <source>
        <strain evidence="4">RP-3-7</strain>
    </source>
</reference>
<dbReference type="SUPFAM" id="SSF103473">
    <property type="entry name" value="MFS general substrate transporter"/>
    <property type="match status" value="1"/>
</dbReference>
<dbReference type="EMBL" id="SISG01000001">
    <property type="protein sequence ID" value="TBN57389.1"/>
    <property type="molecule type" value="Genomic_DNA"/>
</dbReference>
<evidence type="ECO:0000256" key="2">
    <source>
        <dbReference type="SAM" id="Phobius"/>
    </source>
</evidence>
<sequence>MTEERPRPQYGEYASPEDQAQAMGTPLEPVLPPPVAGERIESTVAPDSVIPKPRPWDRIVTTALIAIGTFAVLTYFPTFATMGETFSQAFTIAGYGDFESESLANSVGAVLNVVMSVFFIGSVVLAIRALRAGRRAFWIPLSAGIVFVLIVIIATVVVMTGDPAFQAYLEKMR</sequence>
<dbReference type="Pfam" id="PF19779">
    <property type="entry name" value="DUF6264"/>
    <property type="match status" value="1"/>
</dbReference>
<feature type="transmembrane region" description="Helical" evidence="2">
    <location>
        <begin position="137"/>
        <end position="159"/>
    </location>
</feature>
<dbReference type="InterPro" id="IPR036259">
    <property type="entry name" value="MFS_trans_sf"/>
</dbReference>
<gene>
    <name evidence="3" type="ORF">EYE40_08245</name>
</gene>
<comment type="caution">
    <text evidence="3">The sequence shown here is derived from an EMBL/GenBank/DDBJ whole genome shotgun (WGS) entry which is preliminary data.</text>
</comment>
<proteinExistence type="predicted"/>
<protein>
    <submittedName>
        <fullName evidence="3">Uncharacterized protein</fullName>
    </submittedName>
</protein>
<evidence type="ECO:0000256" key="1">
    <source>
        <dbReference type="SAM" id="MobiDB-lite"/>
    </source>
</evidence>
<accession>A0A4V2JEY4</accession>
<name>A0A4V2JEY4_9MICO</name>
<evidence type="ECO:0000313" key="3">
    <source>
        <dbReference type="EMBL" id="TBN57389.1"/>
    </source>
</evidence>
<feature type="region of interest" description="Disordered" evidence="1">
    <location>
        <begin position="1"/>
        <end position="28"/>
    </location>
</feature>
<keyword evidence="2" id="KW-0472">Membrane</keyword>
<dbReference type="AlphaFoldDB" id="A0A4V2JEY4"/>
<keyword evidence="2" id="KW-0812">Transmembrane</keyword>
<dbReference type="Proteomes" id="UP000294194">
    <property type="component" value="Unassembled WGS sequence"/>
</dbReference>